<organism evidence="3 4">
    <name type="scientific">Rhodosalinus halophilus</name>
    <dbReference type="NCBI Taxonomy" id="2259333"/>
    <lineage>
        <taxon>Bacteria</taxon>
        <taxon>Pseudomonadati</taxon>
        <taxon>Pseudomonadota</taxon>
        <taxon>Alphaproteobacteria</taxon>
        <taxon>Rhodobacterales</taxon>
        <taxon>Paracoccaceae</taxon>
        <taxon>Rhodosalinus</taxon>
    </lineage>
</organism>
<name>A0A365U436_9RHOB</name>
<dbReference type="SUPFAM" id="SSF54637">
    <property type="entry name" value="Thioesterase/thiol ester dehydrase-isomerase"/>
    <property type="match status" value="1"/>
</dbReference>
<proteinExistence type="inferred from homology"/>
<gene>
    <name evidence="3" type="ORF">DRV85_17725</name>
</gene>
<dbReference type="InterPro" id="IPR050563">
    <property type="entry name" value="4-hydroxybenzoyl-CoA_TE"/>
</dbReference>
<evidence type="ECO:0000256" key="2">
    <source>
        <dbReference type="ARBA" id="ARBA00022801"/>
    </source>
</evidence>
<reference evidence="3 4" key="1">
    <citation type="submission" date="2018-07" db="EMBL/GenBank/DDBJ databases">
        <title>Rhodosalinus sp. strain E84T genomic sequence and assembly.</title>
        <authorList>
            <person name="Liu Z.-W."/>
            <person name="Lu D.-C."/>
        </authorList>
    </citation>
    <scope>NUCLEOTIDE SEQUENCE [LARGE SCALE GENOMIC DNA]</scope>
    <source>
        <strain evidence="3 4">E84</strain>
    </source>
</reference>
<keyword evidence="2" id="KW-0378">Hydrolase</keyword>
<dbReference type="AlphaFoldDB" id="A0A365U436"/>
<comment type="similarity">
    <text evidence="1">Belongs to the 4-hydroxybenzoyl-CoA thioesterase family.</text>
</comment>
<evidence type="ECO:0000313" key="3">
    <source>
        <dbReference type="EMBL" id="RBI82866.1"/>
    </source>
</evidence>
<evidence type="ECO:0000313" key="4">
    <source>
        <dbReference type="Proteomes" id="UP000253370"/>
    </source>
</evidence>
<dbReference type="CDD" id="cd00586">
    <property type="entry name" value="4HBT"/>
    <property type="match status" value="1"/>
</dbReference>
<protein>
    <submittedName>
        <fullName evidence="3">Acyl-CoA thioesterase</fullName>
    </submittedName>
</protein>
<dbReference type="EMBL" id="QNTQ01000026">
    <property type="protein sequence ID" value="RBI82866.1"/>
    <property type="molecule type" value="Genomic_DNA"/>
</dbReference>
<dbReference type="OrthoDB" id="9801517at2"/>
<dbReference type="Gene3D" id="3.10.129.10">
    <property type="entry name" value="Hotdog Thioesterase"/>
    <property type="match status" value="1"/>
</dbReference>
<evidence type="ECO:0000256" key="1">
    <source>
        <dbReference type="ARBA" id="ARBA00005953"/>
    </source>
</evidence>
<dbReference type="InterPro" id="IPR029069">
    <property type="entry name" value="HotDog_dom_sf"/>
</dbReference>
<dbReference type="RefSeq" id="WP_113290805.1">
    <property type="nucleotide sequence ID" value="NZ_QNTQ01000026.1"/>
</dbReference>
<dbReference type="Pfam" id="PF13279">
    <property type="entry name" value="4HBT_2"/>
    <property type="match status" value="1"/>
</dbReference>
<accession>A0A365U436</accession>
<dbReference type="PANTHER" id="PTHR31793">
    <property type="entry name" value="4-HYDROXYBENZOYL-COA THIOESTERASE FAMILY MEMBER"/>
    <property type="match status" value="1"/>
</dbReference>
<dbReference type="Proteomes" id="UP000253370">
    <property type="component" value="Unassembled WGS sequence"/>
</dbReference>
<dbReference type="PANTHER" id="PTHR31793:SF27">
    <property type="entry name" value="NOVEL THIOESTERASE SUPERFAMILY DOMAIN AND SAPOSIN A-TYPE DOMAIN CONTAINING PROTEIN (0610012H03RIK)"/>
    <property type="match status" value="1"/>
</dbReference>
<comment type="caution">
    <text evidence="3">The sequence shown here is derived from an EMBL/GenBank/DDBJ whole genome shotgun (WGS) entry which is preliminary data.</text>
</comment>
<dbReference type="GO" id="GO:0047617">
    <property type="term" value="F:fatty acyl-CoA hydrolase activity"/>
    <property type="evidence" value="ECO:0007669"/>
    <property type="project" value="TreeGrafter"/>
</dbReference>
<sequence length="156" mass="17628">MTLRYHTPLTADEQLAAGLPAPWPFAIADRVRWGELDQLGHVNNAAYMVWFETARIRYFEEWGVTGPAAPHVTVIRRGEIDWLAEMRGEPDYVVAIRCTELRRTSFTLDCELWSEGACTARFRCVIVLIAADRAGKAPLPPELRRRFIEVDGAAEG</sequence>
<keyword evidence="4" id="KW-1185">Reference proteome</keyword>